<gene>
    <name evidence="2" type="ORF">PoB_000617500</name>
</gene>
<keyword evidence="1" id="KW-0812">Transmembrane</keyword>
<evidence type="ECO:0000313" key="2">
    <source>
        <dbReference type="EMBL" id="GFN79669.1"/>
    </source>
</evidence>
<dbReference type="Proteomes" id="UP000735302">
    <property type="component" value="Unassembled WGS sequence"/>
</dbReference>
<feature type="transmembrane region" description="Helical" evidence="1">
    <location>
        <begin position="95"/>
        <end position="114"/>
    </location>
</feature>
<evidence type="ECO:0000313" key="3">
    <source>
        <dbReference type="Proteomes" id="UP000735302"/>
    </source>
</evidence>
<dbReference type="EMBL" id="BLXT01000722">
    <property type="protein sequence ID" value="GFN79669.1"/>
    <property type="molecule type" value="Genomic_DNA"/>
</dbReference>
<dbReference type="AlphaFoldDB" id="A0AAV3Y984"/>
<accession>A0AAV3Y984</accession>
<organism evidence="2 3">
    <name type="scientific">Plakobranchus ocellatus</name>
    <dbReference type="NCBI Taxonomy" id="259542"/>
    <lineage>
        <taxon>Eukaryota</taxon>
        <taxon>Metazoa</taxon>
        <taxon>Spiralia</taxon>
        <taxon>Lophotrochozoa</taxon>
        <taxon>Mollusca</taxon>
        <taxon>Gastropoda</taxon>
        <taxon>Heterobranchia</taxon>
        <taxon>Euthyneura</taxon>
        <taxon>Panpulmonata</taxon>
        <taxon>Sacoglossa</taxon>
        <taxon>Placobranchoidea</taxon>
        <taxon>Plakobranchidae</taxon>
        <taxon>Plakobranchus</taxon>
    </lineage>
</organism>
<protein>
    <recommendedName>
        <fullName evidence="4">Transmembrane protein</fullName>
    </recommendedName>
</protein>
<keyword evidence="1" id="KW-0472">Membrane</keyword>
<sequence>MLKWTIVDQWVACRPFVSHSPECQATLDRYADHPCWNGEAERFVKQVFASYPEGVELLGRLHSCQDSNRGVCSKDECSHWCGDDDDSVYDGASKMAAATNVILLVVTSAVLALFR</sequence>
<reference evidence="2 3" key="1">
    <citation type="journal article" date="2021" name="Elife">
        <title>Chloroplast acquisition without the gene transfer in kleptoplastic sea slugs, Plakobranchus ocellatus.</title>
        <authorList>
            <person name="Maeda T."/>
            <person name="Takahashi S."/>
            <person name="Yoshida T."/>
            <person name="Shimamura S."/>
            <person name="Takaki Y."/>
            <person name="Nagai Y."/>
            <person name="Toyoda A."/>
            <person name="Suzuki Y."/>
            <person name="Arimoto A."/>
            <person name="Ishii H."/>
            <person name="Satoh N."/>
            <person name="Nishiyama T."/>
            <person name="Hasebe M."/>
            <person name="Maruyama T."/>
            <person name="Minagawa J."/>
            <person name="Obokata J."/>
            <person name="Shigenobu S."/>
        </authorList>
    </citation>
    <scope>NUCLEOTIDE SEQUENCE [LARGE SCALE GENOMIC DNA]</scope>
</reference>
<evidence type="ECO:0008006" key="4">
    <source>
        <dbReference type="Google" id="ProtNLM"/>
    </source>
</evidence>
<name>A0AAV3Y984_9GAST</name>
<comment type="caution">
    <text evidence="2">The sequence shown here is derived from an EMBL/GenBank/DDBJ whole genome shotgun (WGS) entry which is preliminary data.</text>
</comment>
<evidence type="ECO:0000256" key="1">
    <source>
        <dbReference type="SAM" id="Phobius"/>
    </source>
</evidence>
<keyword evidence="3" id="KW-1185">Reference proteome</keyword>
<proteinExistence type="predicted"/>
<keyword evidence="1" id="KW-1133">Transmembrane helix</keyword>